<feature type="signal peptide" evidence="1">
    <location>
        <begin position="1"/>
        <end position="26"/>
    </location>
</feature>
<dbReference type="Pfam" id="PF11589">
    <property type="entry name" value="DUF3244"/>
    <property type="match status" value="1"/>
</dbReference>
<organism evidence="2 3">
    <name type="scientific">Paludibacter propionicigenes (strain DSM 17365 / JCM 13257 / WB4)</name>
    <dbReference type="NCBI Taxonomy" id="694427"/>
    <lineage>
        <taxon>Bacteria</taxon>
        <taxon>Pseudomonadati</taxon>
        <taxon>Bacteroidota</taxon>
        <taxon>Bacteroidia</taxon>
        <taxon>Bacteroidales</taxon>
        <taxon>Paludibacteraceae</taxon>
        <taxon>Paludibacter</taxon>
    </lineage>
</organism>
<evidence type="ECO:0000313" key="2">
    <source>
        <dbReference type="EMBL" id="ADQ80041.1"/>
    </source>
</evidence>
<accession>E4T5P7</accession>
<evidence type="ECO:0000256" key="1">
    <source>
        <dbReference type="SAM" id="SignalP"/>
    </source>
</evidence>
<dbReference type="InterPro" id="IPR021638">
    <property type="entry name" value="DUF3244"/>
</dbReference>
<dbReference type="RefSeq" id="WP_013445410.1">
    <property type="nucleotide sequence ID" value="NC_014734.1"/>
</dbReference>
<name>E4T5P7_PALPW</name>
<evidence type="ECO:0000313" key="3">
    <source>
        <dbReference type="Proteomes" id="UP000008718"/>
    </source>
</evidence>
<dbReference type="Proteomes" id="UP000008718">
    <property type="component" value="Chromosome"/>
</dbReference>
<reference evidence="2 3" key="2">
    <citation type="journal article" date="2011" name="Stand. Genomic Sci.">
        <title>Complete genome sequence of Paludibacter propionicigenes type strain (WB4).</title>
        <authorList>
            <person name="Gronow S."/>
            <person name="Munk C."/>
            <person name="Lapidus A."/>
            <person name="Nolan M."/>
            <person name="Lucas S."/>
            <person name="Hammon N."/>
            <person name="Deshpande S."/>
            <person name="Cheng J.F."/>
            <person name="Tapia R."/>
            <person name="Han C."/>
            <person name="Goodwin L."/>
            <person name="Pitluck S."/>
            <person name="Liolios K."/>
            <person name="Ivanova N."/>
            <person name="Mavromatis K."/>
            <person name="Mikhailova N."/>
            <person name="Pati A."/>
            <person name="Chen A."/>
            <person name="Palaniappan K."/>
            <person name="Land M."/>
            <person name="Hauser L."/>
            <person name="Chang Y.J."/>
            <person name="Jeffries C.D."/>
            <person name="Brambilla E."/>
            <person name="Rohde M."/>
            <person name="Goker M."/>
            <person name="Detter J.C."/>
            <person name="Woyke T."/>
            <person name="Bristow J."/>
            <person name="Eisen J.A."/>
            <person name="Markowitz V."/>
            <person name="Hugenholtz P."/>
            <person name="Kyrpides N.C."/>
            <person name="Klenk H.P."/>
        </authorList>
    </citation>
    <scope>NUCLEOTIDE SEQUENCE [LARGE SCALE GENOMIC DNA]</scope>
    <source>
        <strain evidence="3">DSM 17365 / JCM 13257 / WB4</strain>
    </source>
</reference>
<keyword evidence="1" id="KW-0732">Signal</keyword>
<dbReference type="EMBL" id="CP002345">
    <property type="protein sequence ID" value="ADQ80041.1"/>
    <property type="molecule type" value="Genomic_DNA"/>
</dbReference>
<dbReference type="OrthoDB" id="1100359at2"/>
<evidence type="ECO:0008006" key="4">
    <source>
        <dbReference type="Google" id="ProtNLM"/>
    </source>
</evidence>
<gene>
    <name evidence="2" type="ordered locus">Palpr_1902</name>
</gene>
<protein>
    <recommendedName>
        <fullName evidence="4">DUF3244 domain-containing protein</fullName>
    </recommendedName>
</protein>
<sequence>MKKINFPIVSFITLLFCVLSFQSALAVEVPLKKGETGPATMSKSTSILPVSVSLDDTTLGVFFSKPVGIAQITIEDESGNVIYQDVVNTNSSLESYIETGGFDSGNYTLKVSYGTTTLIGSFQL</sequence>
<keyword evidence="3" id="KW-1185">Reference proteome</keyword>
<reference key="1">
    <citation type="submission" date="2010-11" db="EMBL/GenBank/DDBJ databases">
        <title>The complete genome of Paludibacter propionicigenes DSM 17365.</title>
        <authorList>
            <consortium name="US DOE Joint Genome Institute (JGI-PGF)"/>
            <person name="Lucas S."/>
            <person name="Copeland A."/>
            <person name="Lapidus A."/>
            <person name="Bruce D."/>
            <person name="Goodwin L."/>
            <person name="Pitluck S."/>
            <person name="Kyrpides N."/>
            <person name="Mavromatis K."/>
            <person name="Ivanova N."/>
            <person name="Munk A.C."/>
            <person name="Brettin T."/>
            <person name="Detter J.C."/>
            <person name="Han C."/>
            <person name="Tapia R."/>
            <person name="Land M."/>
            <person name="Hauser L."/>
            <person name="Markowitz V."/>
            <person name="Cheng J.-F."/>
            <person name="Hugenholtz P."/>
            <person name="Woyke T."/>
            <person name="Wu D."/>
            <person name="Gronow S."/>
            <person name="Wellnitz S."/>
            <person name="Brambilla E."/>
            <person name="Klenk H.-P."/>
            <person name="Eisen J.A."/>
        </authorList>
    </citation>
    <scope>NUCLEOTIDE SEQUENCE</scope>
    <source>
        <strain>WB4</strain>
    </source>
</reference>
<dbReference type="STRING" id="694427.Palpr_1902"/>
<dbReference type="Gene3D" id="2.60.40.3080">
    <property type="match status" value="1"/>
</dbReference>
<dbReference type="KEGG" id="ppn:Palpr_1902"/>
<dbReference type="HOGENOM" id="CLU_2001615_0_0_10"/>
<feature type="chain" id="PRO_5003187658" description="DUF3244 domain-containing protein" evidence="1">
    <location>
        <begin position="27"/>
        <end position="124"/>
    </location>
</feature>
<proteinExistence type="predicted"/>
<dbReference type="AlphaFoldDB" id="E4T5P7"/>